<evidence type="ECO:0000259" key="9">
    <source>
        <dbReference type="PROSITE" id="PS50110"/>
    </source>
</evidence>
<evidence type="ECO:0000256" key="4">
    <source>
        <dbReference type="ARBA" id="ARBA00022679"/>
    </source>
</evidence>
<dbReference type="InterPro" id="IPR036097">
    <property type="entry name" value="HisK_dim/P_sf"/>
</dbReference>
<dbReference type="SUPFAM" id="SSF52172">
    <property type="entry name" value="CheY-like"/>
    <property type="match status" value="1"/>
</dbReference>
<dbReference type="SUPFAM" id="SSF47384">
    <property type="entry name" value="Homodimeric domain of signal transducing histidine kinase"/>
    <property type="match status" value="1"/>
</dbReference>
<dbReference type="EMBL" id="JAZAQF010000088">
    <property type="protein sequence ID" value="MFG3819258.1"/>
    <property type="molecule type" value="Genomic_DNA"/>
</dbReference>
<dbReference type="Pfam" id="PF02518">
    <property type="entry name" value="HATPase_c"/>
    <property type="match status" value="1"/>
</dbReference>
<evidence type="ECO:0000256" key="2">
    <source>
        <dbReference type="ARBA" id="ARBA00012438"/>
    </source>
</evidence>
<dbReference type="PROSITE" id="PS50109">
    <property type="entry name" value="HIS_KIN"/>
    <property type="match status" value="1"/>
</dbReference>
<evidence type="ECO:0000256" key="3">
    <source>
        <dbReference type="ARBA" id="ARBA00022553"/>
    </source>
</evidence>
<dbReference type="Pfam" id="PF00072">
    <property type="entry name" value="Response_reg"/>
    <property type="match status" value="1"/>
</dbReference>
<dbReference type="SMART" id="SM00387">
    <property type="entry name" value="HATPase_c"/>
    <property type="match status" value="1"/>
</dbReference>
<dbReference type="Gene3D" id="3.30.565.10">
    <property type="entry name" value="Histidine kinase-like ATPase, C-terminal domain"/>
    <property type="match status" value="1"/>
</dbReference>
<organism evidence="10 11">
    <name type="scientific">Limnothrix redekei LRLZ20PSL1</name>
    <dbReference type="NCBI Taxonomy" id="3112953"/>
    <lineage>
        <taxon>Bacteria</taxon>
        <taxon>Bacillati</taxon>
        <taxon>Cyanobacteriota</taxon>
        <taxon>Cyanophyceae</taxon>
        <taxon>Pseudanabaenales</taxon>
        <taxon>Pseudanabaenaceae</taxon>
        <taxon>Limnothrix</taxon>
    </lineage>
</organism>
<dbReference type="InterPro" id="IPR003594">
    <property type="entry name" value="HATPase_dom"/>
</dbReference>
<sequence length="576" mass="63320">MTFSDSASQGNPLLNQSASLFSPRVLLVEDSPIDVRLVQLMLRKAEFLLSGVDLVAVGTLAEALVCIRQQRFDVTLLDLSLPDSVGLGTLRQLQAAQPTIPVVVLTATGDEQAGVDALRLGAQDYLIKGEISPTLLVRSMRYAIERKQAELRLADSQSFLMDVLNLSPDAIAVLQVMRDDRDRVVNFQWRLVNPAAERATGCSAAVLAQRSLLAHGTDPGARAAVPFSAEPVVMGESEVEQAARASQELFTWLLPVVTEEANQSREVFDRRLNSWFRVDACKLGDGVRLMCRNITQYKAIERMKDEFVSIVSHELRTPFSSLQGAIKLLATGRCDLQSMQGQQLIAVALRSAERLGQAIDVVLRLADLASTESLARQRCWVQDLANRAYERVVSRLQAQNLSITYSIPDDLTVWADPDAILDLFDRILDNAIRFSSPGSVLGFAVTLSPQDVIFHITDHGCGIPPTDLEQIFEPFYQVDSSDSRSRGGLGVSLTLCRRIVEQHGGQIWVTSELGKGSTFHISLPQNWSELPESQNPEANHLAPGSLDCNSLDRSNNIEGIIQTTYTISQEPRLSSS</sequence>
<dbReference type="Gene3D" id="3.40.50.2300">
    <property type="match status" value="1"/>
</dbReference>
<dbReference type="SUPFAM" id="SSF55785">
    <property type="entry name" value="PYP-like sensor domain (PAS domain)"/>
    <property type="match status" value="1"/>
</dbReference>
<dbReference type="InterPro" id="IPR001789">
    <property type="entry name" value="Sig_transdc_resp-reg_receiver"/>
</dbReference>
<keyword evidence="11" id="KW-1185">Reference proteome</keyword>
<dbReference type="PANTHER" id="PTHR43047:SF72">
    <property type="entry name" value="OSMOSENSING HISTIDINE PROTEIN KINASE SLN1"/>
    <property type="match status" value="1"/>
</dbReference>
<evidence type="ECO:0000313" key="11">
    <source>
        <dbReference type="Proteomes" id="UP001604335"/>
    </source>
</evidence>
<feature type="domain" description="Histidine kinase" evidence="8">
    <location>
        <begin position="310"/>
        <end position="527"/>
    </location>
</feature>
<dbReference type="PROSITE" id="PS50110">
    <property type="entry name" value="RESPONSE_REGULATORY"/>
    <property type="match status" value="1"/>
</dbReference>
<dbReference type="CDD" id="cd00082">
    <property type="entry name" value="HisKA"/>
    <property type="match status" value="1"/>
</dbReference>
<dbReference type="InterPro" id="IPR003661">
    <property type="entry name" value="HisK_dim/P_dom"/>
</dbReference>
<feature type="modified residue" description="4-aspartylphosphate" evidence="7">
    <location>
        <position position="78"/>
    </location>
</feature>
<dbReference type="InterPro" id="IPR036890">
    <property type="entry name" value="HATPase_C_sf"/>
</dbReference>
<feature type="domain" description="Response regulatory" evidence="9">
    <location>
        <begin position="24"/>
        <end position="143"/>
    </location>
</feature>
<keyword evidence="6" id="KW-0902">Two-component regulatory system</keyword>
<dbReference type="InterPro" id="IPR011006">
    <property type="entry name" value="CheY-like_superfamily"/>
</dbReference>
<evidence type="ECO:0000313" key="10">
    <source>
        <dbReference type="EMBL" id="MFG3819258.1"/>
    </source>
</evidence>
<dbReference type="Gene3D" id="1.10.287.130">
    <property type="match status" value="1"/>
</dbReference>
<dbReference type="PANTHER" id="PTHR43047">
    <property type="entry name" value="TWO-COMPONENT HISTIDINE PROTEIN KINASE"/>
    <property type="match status" value="1"/>
</dbReference>
<dbReference type="Gene3D" id="3.30.450.20">
    <property type="entry name" value="PAS domain"/>
    <property type="match status" value="1"/>
</dbReference>
<dbReference type="InterPro" id="IPR004358">
    <property type="entry name" value="Sig_transdc_His_kin-like_C"/>
</dbReference>
<dbReference type="SMART" id="SM00388">
    <property type="entry name" value="HisKA"/>
    <property type="match status" value="1"/>
</dbReference>
<dbReference type="SUPFAM" id="SSF55874">
    <property type="entry name" value="ATPase domain of HSP90 chaperone/DNA topoisomerase II/histidine kinase"/>
    <property type="match status" value="1"/>
</dbReference>
<dbReference type="CDD" id="cd00075">
    <property type="entry name" value="HATPase"/>
    <property type="match status" value="1"/>
</dbReference>
<comment type="caution">
    <text evidence="10">The sequence shown here is derived from an EMBL/GenBank/DDBJ whole genome shotgun (WGS) entry which is preliminary data.</text>
</comment>
<accession>A0ABW7CGQ8</accession>
<dbReference type="SMART" id="SM00448">
    <property type="entry name" value="REC"/>
    <property type="match status" value="1"/>
</dbReference>
<keyword evidence="3 7" id="KW-0597">Phosphoprotein</keyword>
<evidence type="ECO:0000256" key="1">
    <source>
        <dbReference type="ARBA" id="ARBA00000085"/>
    </source>
</evidence>
<dbReference type="GO" id="GO:0016301">
    <property type="term" value="F:kinase activity"/>
    <property type="evidence" value="ECO:0007669"/>
    <property type="project" value="UniProtKB-KW"/>
</dbReference>
<keyword evidence="4" id="KW-0808">Transferase</keyword>
<dbReference type="EC" id="2.7.13.3" evidence="2"/>
<comment type="catalytic activity">
    <reaction evidence="1">
        <text>ATP + protein L-histidine = ADP + protein N-phospho-L-histidine.</text>
        <dbReference type="EC" id="2.7.13.3"/>
    </reaction>
</comment>
<dbReference type="PRINTS" id="PR00344">
    <property type="entry name" value="BCTRLSENSOR"/>
</dbReference>
<evidence type="ECO:0000259" key="8">
    <source>
        <dbReference type="PROSITE" id="PS50109"/>
    </source>
</evidence>
<gene>
    <name evidence="10" type="ORF">VPK24_16555</name>
</gene>
<dbReference type="Pfam" id="PF00512">
    <property type="entry name" value="HisKA"/>
    <property type="match status" value="1"/>
</dbReference>
<evidence type="ECO:0000256" key="6">
    <source>
        <dbReference type="ARBA" id="ARBA00023012"/>
    </source>
</evidence>
<keyword evidence="5 10" id="KW-0418">Kinase</keyword>
<protein>
    <recommendedName>
        <fullName evidence="2">histidine kinase</fullName>
        <ecNumber evidence="2">2.7.13.3</ecNumber>
    </recommendedName>
</protein>
<evidence type="ECO:0000256" key="5">
    <source>
        <dbReference type="ARBA" id="ARBA00022777"/>
    </source>
</evidence>
<dbReference type="RefSeq" id="WP_393015070.1">
    <property type="nucleotide sequence ID" value="NZ_JAZAQF010000088.1"/>
</dbReference>
<dbReference type="InterPro" id="IPR035965">
    <property type="entry name" value="PAS-like_dom_sf"/>
</dbReference>
<name>A0ABW7CGQ8_9CYAN</name>
<reference evidence="11" key="1">
    <citation type="journal article" date="2024" name="Algal Res.">
        <title>Biochemical, toxicological and genomic investigation of a high-biomass producing Limnothrix strain isolated from Italian shallow drinking water reservoir.</title>
        <authorList>
            <person name="Simonazzi M."/>
            <person name="Shishido T.K."/>
            <person name="Delbaje E."/>
            <person name="Wahlsten M."/>
            <person name="Fewer D.P."/>
            <person name="Sivonen K."/>
            <person name="Pezzolesi L."/>
            <person name="Pistocchi R."/>
        </authorList>
    </citation>
    <scope>NUCLEOTIDE SEQUENCE [LARGE SCALE GENOMIC DNA]</scope>
    <source>
        <strain evidence="11">LRLZ20PSL1</strain>
    </source>
</reference>
<evidence type="ECO:0000256" key="7">
    <source>
        <dbReference type="PROSITE-ProRule" id="PRU00169"/>
    </source>
</evidence>
<dbReference type="InterPro" id="IPR005467">
    <property type="entry name" value="His_kinase_dom"/>
</dbReference>
<proteinExistence type="predicted"/>
<dbReference type="Proteomes" id="UP001604335">
    <property type="component" value="Unassembled WGS sequence"/>
</dbReference>